<sequence length="46" mass="5266">MNFESSKAGVCVGLLYGLVAAGLRDPEDFKDILRLDLQKLFFFNWQ</sequence>
<evidence type="ECO:0000313" key="2">
    <source>
        <dbReference type="Proteomes" id="UP000007266"/>
    </source>
</evidence>
<evidence type="ECO:0000313" key="1">
    <source>
        <dbReference type="EMBL" id="KXZ75775.1"/>
    </source>
</evidence>
<gene>
    <name evidence="1" type="primary">AUGUSTUS-3.0.2_31325</name>
    <name evidence="1" type="ORF">TcasGA2_TC031325</name>
</gene>
<dbReference type="EMBL" id="KQ972799">
    <property type="protein sequence ID" value="KXZ75775.1"/>
    <property type="molecule type" value="Genomic_DNA"/>
</dbReference>
<keyword evidence="2" id="KW-1185">Reference proteome</keyword>
<dbReference type="InParanoid" id="A0A139W913"/>
<protein>
    <submittedName>
        <fullName evidence="1">Uncharacterized protein</fullName>
    </submittedName>
</protein>
<dbReference type="Proteomes" id="UP000007266">
    <property type="component" value="Unassembled WGS sequence"/>
</dbReference>
<proteinExistence type="predicted"/>
<name>A0A139W913_TRICA</name>
<organism evidence="1 2">
    <name type="scientific">Tribolium castaneum</name>
    <name type="common">Red flour beetle</name>
    <dbReference type="NCBI Taxonomy" id="7070"/>
    <lineage>
        <taxon>Eukaryota</taxon>
        <taxon>Metazoa</taxon>
        <taxon>Ecdysozoa</taxon>
        <taxon>Arthropoda</taxon>
        <taxon>Hexapoda</taxon>
        <taxon>Insecta</taxon>
        <taxon>Pterygota</taxon>
        <taxon>Neoptera</taxon>
        <taxon>Endopterygota</taxon>
        <taxon>Coleoptera</taxon>
        <taxon>Polyphaga</taxon>
        <taxon>Cucujiformia</taxon>
        <taxon>Tenebrionidae</taxon>
        <taxon>Tenebrionidae incertae sedis</taxon>
        <taxon>Tribolium</taxon>
    </lineage>
</organism>
<dbReference type="AlphaFoldDB" id="A0A139W913"/>
<accession>A0A139W913</accession>
<reference evidence="1 2" key="1">
    <citation type="journal article" date="2008" name="Nature">
        <title>The genome of the model beetle and pest Tribolium castaneum.</title>
        <authorList>
            <consortium name="Tribolium Genome Sequencing Consortium"/>
            <person name="Richards S."/>
            <person name="Gibbs R.A."/>
            <person name="Weinstock G.M."/>
            <person name="Brown S.J."/>
            <person name="Denell R."/>
            <person name="Beeman R.W."/>
            <person name="Gibbs R."/>
            <person name="Beeman R.W."/>
            <person name="Brown S.J."/>
            <person name="Bucher G."/>
            <person name="Friedrich M."/>
            <person name="Grimmelikhuijzen C.J."/>
            <person name="Klingler M."/>
            <person name="Lorenzen M."/>
            <person name="Richards S."/>
            <person name="Roth S."/>
            <person name="Schroder R."/>
            <person name="Tautz D."/>
            <person name="Zdobnov E.M."/>
            <person name="Muzny D."/>
            <person name="Gibbs R.A."/>
            <person name="Weinstock G.M."/>
            <person name="Attaway T."/>
            <person name="Bell S."/>
            <person name="Buhay C.J."/>
            <person name="Chandrabose M.N."/>
            <person name="Chavez D."/>
            <person name="Clerk-Blankenburg K.P."/>
            <person name="Cree A."/>
            <person name="Dao M."/>
            <person name="Davis C."/>
            <person name="Chacko J."/>
            <person name="Dinh H."/>
            <person name="Dugan-Rocha S."/>
            <person name="Fowler G."/>
            <person name="Garner T.T."/>
            <person name="Garnes J."/>
            <person name="Gnirke A."/>
            <person name="Hawes A."/>
            <person name="Hernandez J."/>
            <person name="Hines S."/>
            <person name="Holder M."/>
            <person name="Hume J."/>
            <person name="Jhangiani S.N."/>
            <person name="Joshi V."/>
            <person name="Khan Z.M."/>
            <person name="Jackson L."/>
            <person name="Kovar C."/>
            <person name="Kowis A."/>
            <person name="Lee S."/>
            <person name="Lewis L.R."/>
            <person name="Margolis J."/>
            <person name="Morgan M."/>
            <person name="Nazareth L.V."/>
            <person name="Nguyen N."/>
            <person name="Okwuonu G."/>
            <person name="Parker D."/>
            <person name="Richards S."/>
            <person name="Ruiz S.J."/>
            <person name="Santibanez J."/>
            <person name="Savard J."/>
            <person name="Scherer S.E."/>
            <person name="Schneider B."/>
            <person name="Sodergren E."/>
            <person name="Tautz D."/>
            <person name="Vattahil S."/>
            <person name="Villasana D."/>
            <person name="White C.S."/>
            <person name="Wright R."/>
            <person name="Park Y."/>
            <person name="Beeman R.W."/>
            <person name="Lord J."/>
            <person name="Oppert B."/>
            <person name="Lorenzen M."/>
            <person name="Brown S."/>
            <person name="Wang L."/>
            <person name="Savard J."/>
            <person name="Tautz D."/>
            <person name="Richards S."/>
            <person name="Weinstock G."/>
            <person name="Gibbs R.A."/>
            <person name="Liu Y."/>
            <person name="Worley K."/>
            <person name="Weinstock G."/>
            <person name="Elsik C.G."/>
            <person name="Reese J.T."/>
            <person name="Elhaik E."/>
            <person name="Landan G."/>
            <person name="Graur D."/>
            <person name="Arensburger P."/>
            <person name="Atkinson P."/>
            <person name="Beeman R.W."/>
            <person name="Beidler J."/>
            <person name="Brown S.J."/>
            <person name="Demuth J.P."/>
            <person name="Drury D.W."/>
            <person name="Du Y.Z."/>
            <person name="Fujiwara H."/>
            <person name="Lorenzen M."/>
            <person name="Maselli V."/>
            <person name="Osanai M."/>
            <person name="Park Y."/>
            <person name="Robertson H.M."/>
            <person name="Tu Z."/>
            <person name="Wang J.J."/>
            <person name="Wang S."/>
            <person name="Richards S."/>
            <person name="Song H."/>
            <person name="Zhang L."/>
            <person name="Sodergren E."/>
            <person name="Werner D."/>
            <person name="Stanke M."/>
            <person name="Morgenstern B."/>
            <person name="Solovyev V."/>
            <person name="Kosarev P."/>
            <person name="Brown G."/>
            <person name="Chen H.C."/>
            <person name="Ermolaeva O."/>
            <person name="Hlavina W."/>
            <person name="Kapustin Y."/>
            <person name="Kiryutin B."/>
            <person name="Kitts P."/>
            <person name="Maglott D."/>
            <person name="Pruitt K."/>
            <person name="Sapojnikov V."/>
            <person name="Souvorov A."/>
            <person name="Mackey A.J."/>
            <person name="Waterhouse R.M."/>
            <person name="Wyder S."/>
            <person name="Zdobnov E.M."/>
            <person name="Zdobnov E.M."/>
            <person name="Wyder S."/>
            <person name="Kriventseva E.V."/>
            <person name="Kadowaki T."/>
            <person name="Bork P."/>
            <person name="Aranda M."/>
            <person name="Bao R."/>
            <person name="Beermann A."/>
            <person name="Berns N."/>
            <person name="Bolognesi R."/>
            <person name="Bonneton F."/>
            <person name="Bopp D."/>
            <person name="Brown S.J."/>
            <person name="Bucher G."/>
            <person name="Butts T."/>
            <person name="Chaumot A."/>
            <person name="Denell R.E."/>
            <person name="Ferrier D.E."/>
            <person name="Friedrich M."/>
            <person name="Gordon C.M."/>
            <person name="Jindra M."/>
            <person name="Klingler M."/>
            <person name="Lan Q."/>
            <person name="Lattorff H.M."/>
            <person name="Laudet V."/>
            <person name="von Levetsow C."/>
            <person name="Liu Z."/>
            <person name="Lutz R."/>
            <person name="Lynch J.A."/>
            <person name="da Fonseca R.N."/>
            <person name="Posnien N."/>
            <person name="Reuter R."/>
            <person name="Roth S."/>
            <person name="Savard J."/>
            <person name="Schinko J.B."/>
            <person name="Schmitt C."/>
            <person name="Schoppmeier M."/>
            <person name="Schroder R."/>
            <person name="Shippy T.D."/>
            <person name="Simonnet F."/>
            <person name="Marques-Souza H."/>
            <person name="Tautz D."/>
            <person name="Tomoyasu Y."/>
            <person name="Trauner J."/>
            <person name="Van der Zee M."/>
            <person name="Vervoort M."/>
            <person name="Wittkopp N."/>
            <person name="Wimmer E.A."/>
            <person name="Yang X."/>
            <person name="Jones A.K."/>
            <person name="Sattelle D.B."/>
            <person name="Ebert P.R."/>
            <person name="Nelson D."/>
            <person name="Scott J.G."/>
            <person name="Beeman R.W."/>
            <person name="Muthukrishnan S."/>
            <person name="Kramer K.J."/>
            <person name="Arakane Y."/>
            <person name="Beeman R.W."/>
            <person name="Zhu Q."/>
            <person name="Hogenkamp D."/>
            <person name="Dixit R."/>
            <person name="Oppert B."/>
            <person name="Jiang H."/>
            <person name="Zou Z."/>
            <person name="Marshall J."/>
            <person name="Elpidina E."/>
            <person name="Vinokurov K."/>
            <person name="Oppert C."/>
            <person name="Zou Z."/>
            <person name="Evans J."/>
            <person name="Lu Z."/>
            <person name="Zhao P."/>
            <person name="Sumathipala N."/>
            <person name="Altincicek B."/>
            <person name="Vilcinskas A."/>
            <person name="Williams M."/>
            <person name="Hultmark D."/>
            <person name="Hetru C."/>
            <person name="Jiang H."/>
            <person name="Grimmelikhuijzen C.J."/>
            <person name="Hauser F."/>
            <person name="Cazzamali G."/>
            <person name="Williamson M."/>
            <person name="Park Y."/>
            <person name="Li B."/>
            <person name="Tanaka Y."/>
            <person name="Predel R."/>
            <person name="Neupert S."/>
            <person name="Schachtner J."/>
            <person name="Verleyen P."/>
            <person name="Raible F."/>
            <person name="Bork P."/>
            <person name="Friedrich M."/>
            <person name="Walden K.K."/>
            <person name="Robertson H.M."/>
            <person name="Angeli S."/>
            <person name="Foret S."/>
            <person name="Bucher G."/>
            <person name="Schuetz S."/>
            <person name="Maleszka R."/>
            <person name="Wimmer E.A."/>
            <person name="Beeman R.W."/>
            <person name="Lorenzen M."/>
            <person name="Tomoyasu Y."/>
            <person name="Miller S.C."/>
            <person name="Grossmann D."/>
            <person name="Bucher G."/>
        </authorList>
    </citation>
    <scope>NUCLEOTIDE SEQUENCE [LARGE SCALE GENOMIC DNA]</scope>
    <source>
        <strain evidence="1 2">Georgia GA2</strain>
    </source>
</reference>
<reference evidence="1 2" key="2">
    <citation type="journal article" date="2010" name="Nucleic Acids Res.">
        <title>BeetleBase in 2010: revisions to provide comprehensive genomic information for Tribolium castaneum.</title>
        <authorList>
            <person name="Kim H.S."/>
            <person name="Murphy T."/>
            <person name="Xia J."/>
            <person name="Caragea D."/>
            <person name="Park Y."/>
            <person name="Beeman R.W."/>
            <person name="Lorenzen M.D."/>
            <person name="Butcher S."/>
            <person name="Manak J.R."/>
            <person name="Brown S.J."/>
        </authorList>
    </citation>
    <scope>NUCLEOTIDE SEQUENCE [LARGE SCALE GENOMIC DNA]</scope>
    <source>
        <strain evidence="1 2">Georgia GA2</strain>
    </source>
</reference>